<dbReference type="AlphaFoldDB" id="A0A6B0TUY3"/>
<accession>A0A6B0TUY3</accession>
<sequence length="77" mass="8325">MHGLLVPRFTFWFSSVSTFPAVSAQQEPADLRRAEPSAGELAAFLFWTSHCPACGNTPGRLFPSGDRSWGVSAILEG</sequence>
<feature type="signal peptide" evidence="1">
    <location>
        <begin position="1"/>
        <end position="24"/>
    </location>
</feature>
<dbReference type="EMBL" id="GIFC01001729">
    <property type="protein sequence ID" value="MXU83812.1"/>
    <property type="molecule type" value="Transcribed_RNA"/>
</dbReference>
<feature type="chain" id="PRO_5025462570" evidence="1">
    <location>
        <begin position="25"/>
        <end position="77"/>
    </location>
</feature>
<evidence type="ECO:0000256" key="1">
    <source>
        <dbReference type="SAM" id="SignalP"/>
    </source>
</evidence>
<evidence type="ECO:0000313" key="2">
    <source>
        <dbReference type="EMBL" id="MXU83812.1"/>
    </source>
</evidence>
<name>A0A6B0TUY3_IXORI</name>
<reference evidence="2" key="1">
    <citation type="submission" date="2019-12" db="EMBL/GenBank/DDBJ databases">
        <title>An insight into the sialome of adult female Ixodes ricinus ticks feeding for 6 days.</title>
        <authorList>
            <person name="Perner J."/>
            <person name="Ribeiro J.M.C."/>
        </authorList>
    </citation>
    <scope>NUCLEOTIDE SEQUENCE</scope>
    <source>
        <strain evidence="2">Semi-engorged</strain>
        <tissue evidence="2">Salivary glands</tissue>
    </source>
</reference>
<keyword evidence="1" id="KW-0732">Signal</keyword>
<protein>
    <submittedName>
        <fullName evidence="2">Putative secreted protein</fullName>
    </submittedName>
</protein>
<organism evidence="2">
    <name type="scientific">Ixodes ricinus</name>
    <name type="common">Common tick</name>
    <name type="synonym">Acarus ricinus</name>
    <dbReference type="NCBI Taxonomy" id="34613"/>
    <lineage>
        <taxon>Eukaryota</taxon>
        <taxon>Metazoa</taxon>
        <taxon>Ecdysozoa</taxon>
        <taxon>Arthropoda</taxon>
        <taxon>Chelicerata</taxon>
        <taxon>Arachnida</taxon>
        <taxon>Acari</taxon>
        <taxon>Parasitiformes</taxon>
        <taxon>Ixodida</taxon>
        <taxon>Ixodoidea</taxon>
        <taxon>Ixodidae</taxon>
        <taxon>Ixodinae</taxon>
        <taxon>Ixodes</taxon>
    </lineage>
</organism>
<proteinExistence type="predicted"/>